<dbReference type="eggNOG" id="ENOG502RYJ5">
    <property type="taxonomic scope" value="Eukaryota"/>
</dbReference>
<dbReference type="Pfam" id="PF07173">
    <property type="entry name" value="GRDP-like"/>
    <property type="match status" value="1"/>
</dbReference>
<evidence type="ECO:0008006" key="4">
    <source>
        <dbReference type="Google" id="ProtNLM"/>
    </source>
</evidence>
<reference evidence="3" key="1">
    <citation type="journal article" date="2014" name="Genome Announc.">
        <title>Draft genome sequence of the formaldehyde-resistant fungus Byssochlamys spectabilis No. 5 (anamorph Paecilomyces variotii No. 5) (NBRC109023).</title>
        <authorList>
            <person name="Oka T."/>
            <person name="Ekino K."/>
            <person name="Fukuda K."/>
            <person name="Nomura Y."/>
        </authorList>
    </citation>
    <scope>NUCLEOTIDE SEQUENCE [LARGE SCALE GENOMIC DNA]</scope>
    <source>
        <strain evidence="3">No. 5 / NBRC 109023</strain>
    </source>
</reference>
<accession>V5FXQ9</accession>
<feature type="region of interest" description="Disordered" evidence="1">
    <location>
        <begin position="553"/>
        <end position="588"/>
    </location>
</feature>
<proteinExistence type="predicted"/>
<dbReference type="PANTHER" id="PTHR34365:SF7">
    <property type="entry name" value="GLYCINE-RICH DOMAIN-CONTAINING PROTEIN 1"/>
    <property type="match status" value="1"/>
</dbReference>
<protein>
    <recommendedName>
        <fullName evidence="4">Alpha-ketoglutarate-dependent sulfonate dioxygenase</fullName>
    </recommendedName>
</protein>
<dbReference type="InterPro" id="IPR009836">
    <property type="entry name" value="GRDP-like"/>
</dbReference>
<dbReference type="OrthoDB" id="2684236at2759"/>
<gene>
    <name evidence="2" type="ORF">PVAR5_2012</name>
</gene>
<dbReference type="AlphaFoldDB" id="V5FXQ9"/>
<feature type="region of interest" description="Disordered" evidence="1">
    <location>
        <begin position="602"/>
        <end position="627"/>
    </location>
</feature>
<name>V5FXQ9_BYSSN</name>
<dbReference type="PANTHER" id="PTHR34365">
    <property type="entry name" value="ENOLASE (DUF1399)"/>
    <property type="match status" value="1"/>
</dbReference>
<dbReference type="Proteomes" id="UP000018001">
    <property type="component" value="Unassembled WGS sequence"/>
</dbReference>
<dbReference type="InParanoid" id="V5FXQ9"/>
<evidence type="ECO:0000256" key="1">
    <source>
        <dbReference type="SAM" id="MobiDB-lite"/>
    </source>
</evidence>
<comment type="caution">
    <text evidence="2">The sequence shown here is derived from an EMBL/GenBank/DDBJ whole genome shotgun (WGS) entry which is preliminary data.</text>
</comment>
<sequence length="749" mass="81938">MAQNQEMDRPPTYDEVESLAANIPPLDLSNNAGSAIRSTVTKDQCIVHLKLLAALADLRDTVSSEDKLFGIEDSEADRIQHDAVGARVRVREKRWAVYTSRAVHRFALWWDLCLPTSGRLPTLDDLMNPSYSSVTSSKNKVPWNRDNMPPLDILMVWHAHMLNPRAFLEDCIRNAKMSFWATGLPWDVINNCIDNNNFNYEPGDTAKKDFEEKTGLSWNNLDDPPNLSLPCPSCQVPVSVPWTAGRMGSDLSTLFDDCYGYADRGFQVTCPGCGLSINHEKLRVAKFNKDLHALIEEQRPVPGTFFNTDGVTIAVIPLQLHGQFFPNRLLTELAYDLFQLTDPKLSPSTTMATIRDFFEEKLKDHDFVKKAKNSQRWRLTRNERIAVRRMMSRYWDNSSPFALDLVGAVIRQGTFVQKMDDIDWLHSPALVATMDRLIEKYRVFFTIMVDNPNHMAVPTLDVDLAWHTHQLDPSRYYTYSVVKTMPLKTFIDHDDKVAEDKLSDAFAWTSKVYKKITNGGLYSECTCWYCEAIRAPDLSGLFVSSATARAREAAQNLHNRSDISPDPSKNAHISAHNAVRPPQAGGLDRARLKIDQLRTVYEKHRRRAEKRNSKSKQGLNSEKNARDPRAYQDVPMVWGLAYAPGFYGPFYGPYMCDPGINADAYAHNPACMNTNPGAVGNCVGGTCGGAVAAGGCGGMGGACAGGAAGGCGGTGFGGCGGGMGGGCGGGGGGCGGGGGGGCGGGGGGC</sequence>
<keyword evidence="3" id="KW-1185">Reference proteome</keyword>
<evidence type="ECO:0000313" key="2">
    <source>
        <dbReference type="EMBL" id="GAD93402.1"/>
    </source>
</evidence>
<evidence type="ECO:0000313" key="3">
    <source>
        <dbReference type="Proteomes" id="UP000018001"/>
    </source>
</evidence>
<organism evidence="2 3">
    <name type="scientific">Byssochlamys spectabilis (strain No. 5 / NBRC 109023)</name>
    <name type="common">Paecilomyces variotii</name>
    <dbReference type="NCBI Taxonomy" id="1356009"/>
    <lineage>
        <taxon>Eukaryota</taxon>
        <taxon>Fungi</taxon>
        <taxon>Dikarya</taxon>
        <taxon>Ascomycota</taxon>
        <taxon>Pezizomycotina</taxon>
        <taxon>Eurotiomycetes</taxon>
        <taxon>Eurotiomycetidae</taxon>
        <taxon>Eurotiales</taxon>
        <taxon>Thermoascaceae</taxon>
        <taxon>Paecilomyces</taxon>
    </lineage>
</organism>
<dbReference type="HOGENOM" id="CLU_010103_3_1_1"/>
<dbReference type="EMBL" id="BAUL01000055">
    <property type="protein sequence ID" value="GAD93402.1"/>
    <property type="molecule type" value="Genomic_DNA"/>
</dbReference>